<name>A0A5C6RZR9_9BACT</name>
<dbReference type="Gene3D" id="1.10.3210.10">
    <property type="entry name" value="Hypothetical protein af1432"/>
    <property type="match status" value="1"/>
</dbReference>
<evidence type="ECO:0000259" key="1">
    <source>
        <dbReference type="SMART" id="SM00471"/>
    </source>
</evidence>
<keyword evidence="3" id="KW-1185">Reference proteome</keyword>
<dbReference type="AlphaFoldDB" id="A0A5C6RZR9"/>
<dbReference type="OrthoDB" id="5728337at2"/>
<dbReference type="InterPro" id="IPR003607">
    <property type="entry name" value="HD/PDEase_dom"/>
</dbReference>
<feature type="domain" description="HD/PDEase" evidence="1">
    <location>
        <begin position="22"/>
        <end position="135"/>
    </location>
</feature>
<dbReference type="Proteomes" id="UP000321580">
    <property type="component" value="Unassembled WGS sequence"/>
</dbReference>
<comment type="caution">
    <text evidence="2">The sequence shown here is derived from an EMBL/GenBank/DDBJ whole genome shotgun (WGS) entry which is preliminary data.</text>
</comment>
<dbReference type="SMART" id="SM00471">
    <property type="entry name" value="HDc"/>
    <property type="match status" value="1"/>
</dbReference>
<evidence type="ECO:0000313" key="3">
    <source>
        <dbReference type="Proteomes" id="UP000321580"/>
    </source>
</evidence>
<dbReference type="CDD" id="cd00077">
    <property type="entry name" value="HDc"/>
    <property type="match status" value="1"/>
</dbReference>
<dbReference type="EMBL" id="VOOR01000006">
    <property type="protein sequence ID" value="TXB67593.1"/>
    <property type="molecule type" value="Genomic_DNA"/>
</dbReference>
<accession>A0A5C6RZR9</accession>
<dbReference type="SUPFAM" id="SSF109604">
    <property type="entry name" value="HD-domain/PDEase-like"/>
    <property type="match status" value="1"/>
</dbReference>
<gene>
    <name evidence="2" type="ORF">FRY97_04150</name>
</gene>
<sequence length="197" mass="23122">MNFHAAKAFILDKLETELDGQLYYHGIHHTLDVLYTVEELCYYEKVTPYEEMLLKTAALFHDSGFTIDSKEHEQLGCNIARDHLPRYGYNEEEIEQICGMIMATKVPQAPQNYLEEIMCDADLDYLGRDDFYDIGNTLFEELKAGKVLACEEKWNRIQVSFLESHSFFTRTNLKRRAPKKQRYLNELKDIVASYEKK</sequence>
<dbReference type="InterPro" id="IPR006674">
    <property type="entry name" value="HD_domain"/>
</dbReference>
<proteinExistence type="predicted"/>
<dbReference type="RefSeq" id="WP_147166174.1">
    <property type="nucleotide sequence ID" value="NZ_VOOR01000006.1"/>
</dbReference>
<evidence type="ECO:0000313" key="2">
    <source>
        <dbReference type="EMBL" id="TXB67593.1"/>
    </source>
</evidence>
<protein>
    <submittedName>
        <fullName evidence="2">HD domain-containing protein</fullName>
    </submittedName>
</protein>
<organism evidence="2 3">
    <name type="scientific">Phaeodactylibacter luteus</name>
    <dbReference type="NCBI Taxonomy" id="1564516"/>
    <lineage>
        <taxon>Bacteria</taxon>
        <taxon>Pseudomonadati</taxon>
        <taxon>Bacteroidota</taxon>
        <taxon>Saprospiria</taxon>
        <taxon>Saprospirales</taxon>
        <taxon>Haliscomenobacteraceae</taxon>
        <taxon>Phaeodactylibacter</taxon>
    </lineage>
</organism>
<reference evidence="2 3" key="1">
    <citation type="submission" date="2019-08" db="EMBL/GenBank/DDBJ databases">
        <title>Genome of Phaeodactylibacter luteus.</title>
        <authorList>
            <person name="Bowman J.P."/>
        </authorList>
    </citation>
    <scope>NUCLEOTIDE SEQUENCE [LARGE SCALE GENOMIC DNA]</scope>
    <source>
        <strain evidence="2 3">KCTC 42180</strain>
    </source>
</reference>
<dbReference type="Pfam" id="PF01966">
    <property type="entry name" value="HD"/>
    <property type="match status" value="1"/>
</dbReference>